<dbReference type="Pfam" id="PF00487">
    <property type="entry name" value="FA_desaturase"/>
    <property type="match status" value="1"/>
</dbReference>
<keyword evidence="1" id="KW-0812">Transmembrane</keyword>
<feature type="transmembrane region" description="Helical" evidence="1">
    <location>
        <begin position="72"/>
        <end position="91"/>
    </location>
</feature>
<sequence>MAAPASPGPGCNAVELPTVAVGLSVYLLWLTLTATASSLPWWLVALAGGGLIAWHGSFQHETIHGHPTRSPVLNALFGSVPLGLWLPYGIYREQHQAHHRTSQLTDPLDDPESFYVTREAWAAMGTLQRIVHRAQTTLAGRLLLGPAWMVGRFLWAELRALLAGDYRHARAWLAHGAGLALVLGWLIGICDMPLGRYVALFVYPGLGLTLLRSFLEHRPAAQMEHRIGVVEAGPLFGLLYLNNNLHAVHHQMPGVPWYELPAHYRSQRTAVLEGNGGFVFPGYLAVLARFAFRPKDPPVHPW</sequence>
<dbReference type="GO" id="GO:0016491">
    <property type="term" value="F:oxidoreductase activity"/>
    <property type="evidence" value="ECO:0007669"/>
    <property type="project" value="UniProtKB-KW"/>
</dbReference>
<evidence type="ECO:0000256" key="1">
    <source>
        <dbReference type="SAM" id="Phobius"/>
    </source>
</evidence>
<evidence type="ECO:0000313" key="3">
    <source>
        <dbReference type="EMBL" id="WXB11930.1"/>
    </source>
</evidence>
<proteinExistence type="predicted"/>
<feature type="transmembrane region" description="Helical" evidence="1">
    <location>
        <begin position="194"/>
        <end position="215"/>
    </location>
</feature>
<dbReference type="EMBL" id="CP089984">
    <property type="protein sequence ID" value="WXB11930.1"/>
    <property type="molecule type" value="Genomic_DNA"/>
</dbReference>
<evidence type="ECO:0000313" key="4">
    <source>
        <dbReference type="Proteomes" id="UP001370348"/>
    </source>
</evidence>
<keyword evidence="1" id="KW-0472">Membrane</keyword>
<accession>A0ABZ2LMC7</accession>
<feature type="transmembrane region" description="Helical" evidence="1">
    <location>
        <begin position="169"/>
        <end position="188"/>
    </location>
</feature>
<evidence type="ECO:0000259" key="2">
    <source>
        <dbReference type="Pfam" id="PF00487"/>
    </source>
</evidence>
<feature type="transmembrane region" description="Helical" evidence="1">
    <location>
        <begin position="39"/>
        <end position="57"/>
    </location>
</feature>
<dbReference type="InterPro" id="IPR005804">
    <property type="entry name" value="FA_desaturase_dom"/>
</dbReference>
<feature type="domain" description="Fatty acid desaturase" evidence="2">
    <location>
        <begin position="39"/>
        <end position="267"/>
    </location>
</feature>
<gene>
    <name evidence="3" type="ORF">LZC94_29245</name>
</gene>
<keyword evidence="3" id="KW-0560">Oxidoreductase</keyword>
<reference evidence="3 4" key="1">
    <citation type="submission" date="2021-12" db="EMBL/GenBank/DDBJ databases">
        <title>Discovery of the Pendulisporaceae a myxobacterial family with distinct sporulation behavior and unique specialized metabolism.</title>
        <authorList>
            <person name="Garcia R."/>
            <person name="Popoff A."/>
            <person name="Bader C.D."/>
            <person name="Loehr J."/>
            <person name="Walesch S."/>
            <person name="Walt C."/>
            <person name="Boldt J."/>
            <person name="Bunk B."/>
            <person name="Haeckl F.J.F.P.J."/>
            <person name="Gunesch A.P."/>
            <person name="Birkelbach J."/>
            <person name="Nuebel U."/>
            <person name="Pietschmann T."/>
            <person name="Bach T."/>
            <person name="Mueller R."/>
        </authorList>
    </citation>
    <scope>NUCLEOTIDE SEQUENCE [LARGE SCALE GENOMIC DNA]</scope>
    <source>
        <strain evidence="3 4">MSr11954</strain>
    </source>
</reference>
<organism evidence="3 4">
    <name type="scientific">Pendulispora albinea</name>
    <dbReference type="NCBI Taxonomy" id="2741071"/>
    <lineage>
        <taxon>Bacteria</taxon>
        <taxon>Pseudomonadati</taxon>
        <taxon>Myxococcota</taxon>
        <taxon>Myxococcia</taxon>
        <taxon>Myxococcales</taxon>
        <taxon>Sorangiineae</taxon>
        <taxon>Pendulisporaceae</taxon>
        <taxon>Pendulispora</taxon>
    </lineage>
</organism>
<dbReference type="RefSeq" id="WP_394821546.1">
    <property type="nucleotide sequence ID" value="NZ_CP089984.1"/>
</dbReference>
<keyword evidence="1" id="KW-1133">Transmembrane helix</keyword>
<dbReference type="EC" id="1.14.19.-" evidence="3"/>
<keyword evidence="4" id="KW-1185">Reference proteome</keyword>
<feature type="transmembrane region" description="Helical" evidence="1">
    <location>
        <begin position="12"/>
        <end position="32"/>
    </location>
</feature>
<name>A0ABZ2LMC7_9BACT</name>
<protein>
    <submittedName>
        <fullName evidence="3">Fatty acid desaturase</fullName>
        <ecNumber evidence="3">1.14.19.-</ecNumber>
    </submittedName>
</protein>
<dbReference type="Proteomes" id="UP001370348">
    <property type="component" value="Chromosome"/>
</dbReference>